<dbReference type="InterPro" id="IPR007159">
    <property type="entry name" value="SpoVT-AbrB_dom"/>
</dbReference>
<dbReference type="InterPro" id="IPR037914">
    <property type="entry name" value="SpoVT-AbrB_sf"/>
</dbReference>
<dbReference type="SMART" id="SM00966">
    <property type="entry name" value="SpoVT_AbrB"/>
    <property type="match status" value="1"/>
</dbReference>
<feature type="domain" description="SpoVT-AbrB" evidence="1">
    <location>
        <begin position="4"/>
        <end position="49"/>
    </location>
</feature>
<evidence type="ECO:0000313" key="2">
    <source>
        <dbReference type="EMBL" id="OGF54021.1"/>
    </source>
</evidence>
<accession>A0A1F5UTH0</accession>
<dbReference type="SUPFAM" id="SSF89447">
    <property type="entry name" value="AbrB/MazE/MraZ-like"/>
    <property type="match status" value="1"/>
</dbReference>
<dbReference type="Gene3D" id="2.10.260.10">
    <property type="match status" value="1"/>
</dbReference>
<dbReference type="Pfam" id="PF04014">
    <property type="entry name" value="MazE_antitoxin"/>
    <property type="match status" value="1"/>
</dbReference>
<dbReference type="GO" id="GO:0003677">
    <property type="term" value="F:DNA binding"/>
    <property type="evidence" value="ECO:0007669"/>
    <property type="project" value="InterPro"/>
</dbReference>
<organism evidence="2 3">
    <name type="scientific">Fraserbacteria sp. (strain RBG_16_55_9)</name>
    <dbReference type="NCBI Taxonomy" id="1817864"/>
    <lineage>
        <taxon>Bacteria</taxon>
        <taxon>Candidatus Fraseribacteriota</taxon>
    </lineage>
</organism>
<protein>
    <recommendedName>
        <fullName evidence="1">SpoVT-AbrB domain-containing protein</fullName>
    </recommendedName>
</protein>
<sequence>MPVVKVMERRQVVIPKEIFDQLKLEIGDYLEAKVESGKIVYIPKQLVDRDPWYWSEEGQRRIGEALKDIEEGRVIGPFASAKAAMKALKKAKP</sequence>
<gene>
    <name evidence="2" type="ORF">A2Z21_01085</name>
</gene>
<dbReference type="AlphaFoldDB" id="A0A1F5UTH0"/>
<dbReference type="Proteomes" id="UP000179157">
    <property type="component" value="Unassembled WGS sequence"/>
</dbReference>
<name>A0A1F5UTH0_FRAXR</name>
<evidence type="ECO:0000259" key="1">
    <source>
        <dbReference type="SMART" id="SM00966"/>
    </source>
</evidence>
<comment type="caution">
    <text evidence="2">The sequence shown here is derived from an EMBL/GenBank/DDBJ whole genome shotgun (WGS) entry which is preliminary data.</text>
</comment>
<dbReference type="NCBIfam" id="TIGR01439">
    <property type="entry name" value="lp_hng_hel_AbrB"/>
    <property type="match status" value="1"/>
</dbReference>
<reference evidence="2 3" key="1">
    <citation type="journal article" date="2016" name="Nat. Commun.">
        <title>Thousands of microbial genomes shed light on interconnected biogeochemical processes in an aquifer system.</title>
        <authorList>
            <person name="Anantharaman K."/>
            <person name="Brown C.T."/>
            <person name="Hug L.A."/>
            <person name="Sharon I."/>
            <person name="Castelle C.J."/>
            <person name="Probst A.J."/>
            <person name="Thomas B.C."/>
            <person name="Singh A."/>
            <person name="Wilkins M.J."/>
            <person name="Karaoz U."/>
            <person name="Brodie E.L."/>
            <person name="Williams K.H."/>
            <person name="Hubbard S.S."/>
            <person name="Banfield J.F."/>
        </authorList>
    </citation>
    <scope>NUCLEOTIDE SEQUENCE [LARGE SCALE GENOMIC DNA]</scope>
    <source>
        <strain evidence="3">RBG_16_55_9</strain>
    </source>
</reference>
<proteinExistence type="predicted"/>
<evidence type="ECO:0000313" key="3">
    <source>
        <dbReference type="Proteomes" id="UP000179157"/>
    </source>
</evidence>
<dbReference type="EMBL" id="MFGX01000091">
    <property type="protein sequence ID" value="OGF54021.1"/>
    <property type="molecule type" value="Genomic_DNA"/>
</dbReference>